<dbReference type="SUPFAM" id="SSF50156">
    <property type="entry name" value="PDZ domain-like"/>
    <property type="match status" value="1"/>
</dbReference>
<protein>
    <recommendedName>
        <fullName evidence="7">Phosphatidylglycerol--prolipoprotein diacylglyceryl transferase</fullName>
        <ecNumber evidence="7">2.5.1.145</ecNumber>
    </recommendedName>
</protein>
<dbReference type="Proteomes" id="UP000319852">
    <property type="component" value="Chromosome"/>
</dbReference>
<evidence type="ECO:0000256" key="7">
    <source>
        <dbReference type="HAMAP-Rule" id="MF_01147"/>
    </source>
</evidence>
<feature type="transmembrane region" description="Helical" evidence="7">
    <location>
        <begin position="42"/>
        <end position="62"/>
    </location>
</feature>
<evidence type="ECO:0000256" key="1">
    <source>
        <dbReference type="ARBA" id="ARBA00007150"/>
    </source>
</evidence>
<dbReference type="OrthoDB" id="871140at2"/>
<evidence type="ECO:0000256" key="6">
    <source>
        <dbReference type="ARBA" id="ARBA00023136"/>
    </source>
</evidence>
<name>A0A517N2J7_9BACT</name>
<evidence type="ECO:0000313" key="8">
    <source>
        <dbReference type="EMBL" id="QDT01353.1"/>
    </source>
</evidence>
<dbReference type="InterPro" id="IPR001640">
    <property type="entry name" value="Lgt"/>
</dbReference>
<feature type="transmembrane region" description="Helical" evidence="7">
    <location>
        <begin position="68"/>
        <end position="87"/>
    </location>
</feature>
<keyword evidence="2 7" id="KW-1003">Cell membrane</keyword>
<dbReference type="EC" id="2.5.1.145" evidence="7"/>
<comment type="pathway">
    <text evidence="7">Protein modification; lipoprotein biosynthesis (diacylglyceryl transfer).</text>
</comment>
<dbReference type="AlphaFoldDB" id="A0A517N2J7"/>
<sequence>MCSELFRIPVEAFGVPIFGFGVLLAIWLAVGGYSVYKNGGAVDAWTTLAFVALAIVLLPKLFPDGLPIRSYGLMMLLGCLSGLWLAISRGRNAGIAGETIMSLAMHMFVAGIVGARLFYVIEYWDARIKQETLGQTIKAALSFTEGGLVVYGSLIGATGAFLYFTRKHKLPTLALADLIAPSLLIGLAFGRVGCLLNGCCYGGVSEVPYAITFPKESSPGKLSGPYAEQAGQGRFSGLRFGTAADESAGDVPSGVVIASVVPDSPAADAQLKPGMTVQAIGEYLVETVPQAESLTVRAFLQNHPLEIVDGSGQTHRVSISSPPERSLPVQPTQIYSAVNAALLCWLLWAVFPWRTRDGQVVVLMLTLYPIARFLLEHIRVDESPVFGTGLSISQNLSLLIFAGAVALWVYTRTTAGNQLHYAGKLHNAE</sequence>
<gene>
    <name evidence="7 8" type="primary">lgt</name>
    <name evidence="8" type="ORF">HG15A2_46950</name>
</gene>
<dbReference type="PANTHER" id="PTHR30589:SF0">
    <property type="entry name" value="PHOSPHATIDYLGLYCEROL--PROLIPOPROTEIN DIACYLGLYCERYL TRANSFERASE"/>
    <property type="match status" value="1"/>
</dbReference>
<feature type="transmembrane region" description="Helical" evidence="7">
    <location>
        <begin position="99"/>
        <end position="119"/>
    </location>
</feature>
<dbReference type="InterPro" id="IPR036034">
    <property type="entry name" value="PDZ_sf"/>
</dbReference>
<dbReference type="Pfam" id="PF01790">
    <property type="entry name" value="LGT"/>
    <property type="match status" value="1"/>
</dbReference>
<evidence type="ECO:0000256" key="2">
    <source>
        <dbReference type="ARBA" id="ARBA00022475"/>
    </source>
</evidence>
<comment type="similarity">
    <text evidence="1 7">Belongs to the Lgt family.</text>
</comment>
<accession>A0A517N2J7</accession>
<evidence type="ECO:0000256" key="4">
    <source>
        <dbReference type="ARBA" id="ARBA00022692"/>
    </source>
</evidence>
<dbReference type="UniPathway" id="UPA00664"/>
<feature type="transmembrane region" description="Helical" evidence="7">
    <location>
        <begin position="139"/>
        <end position="163"/>
    </location>
</feature>
<dbReference type="Gene3D" id="2.30.42.10">
    <property type="match status" value="1"/>
</dbReference>
<proteinExistence type="inferred from homology"/>
<dbReference type="KEGG" id="amob:HG15A2_46950"/>
<feature type="transmembrane region" description="Helical" evidence="7">
    <location>
        <begin position="360"/>
        <end position="380"/>
    </location>
</feature>
<comment type="subcellular location">
    <subcellularLocation>
        <location evidence="7">Cell membrane</location>
        <topology evidence="7">Multi-pass membrane protein</topology>
    </subcellularLocation>
</comment>
<dbReference type="EMBL" id="CP036263">
    <property type="protein sequence ID" value="QDT01353.1"/>
    <property type="molecule type" value="Genomic_DNA"/>
</dbReference>
<evidence type="ECO:0000256" key="3">
    <source>
        <dbReference type="ARBA" id="ARBA00022679"/>
    </source>
</evidence>
<keyword evidence="5 7" id="KW-1133">Transmembrane helix</keyword>
<keyword evidence="4 7" id="KW-0812">Transmembrane</keyword>
<keyword evidence="8" id="KW-0328">Glycosyltransferase</keyword>
<evidence type="ECO:0000256" key="5">
    <source>
        <dbReference type="ARBA" id="ARBA00022989"/>
    </source>
</evidence>
<dbReference type="HAMAP" id="MF_01147">
    <property type="entry name" value="Lgt"/>
    <property type="match status" value="1"/>
</dbReference>
<feature type="transmembrane region" description="Helical" evidence="7">
    <location>
        <begin position="170"/>
        <end position="190"/>
    </location>
</feature>
<keyword evidence="3 7" id="KW-0808">Transferase</keyword>
<feature type="binding site" evidence="7">
    <location>
        <position position="191"/>
    </location>
    <ligand>
        <name>a 1,2-diacyl-sn-glycero-3-phospho-(1'-sn-glycerol)</name>
        <dbReference type="ChEBI" id="CHEBI:64716"/>
    </ligand>
</feature>
<evidence type="ECO:0000313" key="9">
    <source>
        <dbReference type="Proteomes" id="UP000319852"/>
    </source>
</evidence>
<organism evidence="8 9">
    <name type="scientific">Adhaeretor mobilis</name>
    <dbReference type="NCBI Taxonomy" id="1930276"/>
    <lineage>
        <taxon>Bacteria</taxon>
        <taxon>Pseudomonadati</taxon>
        <taxon>Planctomycetota</taxon>
        <taxon>Planctomycetia</taxon>
        <taxon>Pirellulales</taxon>
        <taxon>Lacipirellulaceae</taxon>
        <taxon>Adhaeretor</taxon>
    </lineage>
</organism>
<dbReference type="GO" id="GO:0042158">
    <property type="term" value="P:lipoprotein biosynthetic process"/>
    <property type="evidence" value="ECO:0007669"/>
    <property type="project" value="UniProtKB-UniRule"/>
</dbReference>
<dbReference type="RefSeq" id="WP_145063475.1">
    <property type="nucleotide sequence ID" value="NZ_CP036263.1"/>
</dbReference>
<keyword evidence="8" id="KW-0449">Lipoprotein</keyword>
<dbReference type="GO" id="GO:0008961">
    <property type="term" value="F:phosphatidylglycerol-prolipoprotein diacylglyceryl transferase activity"/>
    <property type="evidence" value="ECO:0007669"/>
    <property type="project" value="UniProtKB-UniRule"/>
</dbReference>
<dbReference type="PANTHER" id="PTHR30589">
    <property type="entry name" value="PROLIPOPROTEIN DIACYLGLYCERYL TRANSFERASE"/>
    <property type="match status" value="1"/>
</dbReference>
<dbReference type="GO" id="GO:0005886">
    <property type="term" value="C:plasma membrane"/>
    <property type="evidence" value="ECO:0007669"/>
    <property type="project" value="UniProtKB-SubCell"/>
</dbReference>
<comment type="catalytic activity">
    <reaction evidence="7">
        <text>L-cysteinyl-[prolipoprotein] + a 1,2-diacyl-sn-glycero-3-phospho-(1'-sn-glycerol) = an S-1,2-diacyl-sn-glyceryl-L-cysteinyl-[prolipoprotein] + sn-glycerol 1-phosphate + H(+)</text>
        <dbReference type="Rhea" id="RHEA:56712"/>
        <dbReference type="Rhea" id="RHEA-COMP:14679"/>
        <dbReference type="Rhea" id="RHEA-COMP:14680"/>
        <dbReference type="ChEBI" id="CHEBI:15378"/>
        <dbReference type="ChEBI" id="CHEBI:29950"/>
        <dbReference type="ChEBI" id="CHEBI:57685"/>
        <dbReference type="ChEBI" id="CHEBI:64716"/>
        <dbReference type="ChEBI" id="CHEBI:140658"/>
        <dbReference type="EC" id="2.5.1.145"/>
    </reaction>
</comment>
<feature type="transmembrane region" description="Helical" evidence="7">
    <location>
        <begin position="392"/>
        <end position="410"/>
    </location>
</feature>
<feature type="transmembrane region" description="Helical" evidence="7">
    <location>
        <begin position="12"/>
        <end position="30"/>
    </location>
</feature>
<keyword evidence="9" id="KW-1185">Reference proteome</keyword>
<reference evidence="8 9" key="1">
    <citation type="submission" date="2019-02" db="EMBL/GenBank/DDBJ databases">
        <title>Deep-cultivation of Planctomycetes and their phenomic and genomic characterization uncovers novel biology.</title>
        <authorList>
            <person name="Wiegand S."/>
            <person name="Jogler M."/>
            <person name="Boedeker C."/>
            <person name="Pinto D."/>
            <person name="Vollmers J."/>
            <person name="Rivas-Marin E."/>
            <person name="Kohn T."/>
            <person name="Peeters S.H."/>
            <person name="Heuer A."/>
            <person name="Rast P."/>
            <person name="Oberbeckmann S."/>
            <person name="Bunk B."/>
            <person name="Jeske O."/>
            <person name="Meyerdierks A."/>
            <person name="Storesund J.E."/>
            <person name="Kallscheuer N."/>
            <person name="Luecker S."/>
            <person name="Lage O.M."/>
            <person name="Pohl T."/>
            <person name="Merkel B.J."/>
            <person name="Hornburger P."/>
            <person name="Mueller R.-W."/>
            <person name="Bruemmer F."/>
            <person name="Labrenz M."/>
            <person name="Spormann A.M."/>
            <person name="Op den Camp H."/>
            <person name="Overmann J."/>
            <person name="Amann R."/>
            <person name="Jetten M.S.M."/>
            <person name="Mascher T."/>
            <person name="Medema M.H."/>
            <person name="Devos D.P."/>
            <person name="Kaster A.-K."/>
            <person name="Ovreas L."/>
            <person name="Rohde M."/>
            <person name="Galperin M.Y."/>
            <person name="Jogler C."/>
        </authorList>
    </citation>
    <scope>NUCLEOTIDE SEQUENCE [LARGE SCALE GENOMIC DNA]</scope>
    <source>
        <strain evidence="8 9">HG15A2</strain>
    </source>
</reference>
<comment type="function">
    <text evidence="7">Catalyzes the transfer of the diacylglyceryl group from phosphatidylglycerol to the sulfhydryl group of the N-terminal cysteine of a prolipoprotein, the first step in the formation of mature lipoproteins.</text>
</comment>
<keyword evidence="6 7" id="KW-0472">Membrane</keyword>